<evidence type="ECO:0000313" key="1">
    <source>
        <dbReference type="EnsemblMetazoa" id="Aqu2.1.24420_001"/>
    </source>
</evidence>
<organism evidence="1">
    <name type="scientific">Amphimedon queenslandica</name>
    <name type="common">Sponge</name>
    <dbReference type="NCBI Taxonomy" id="400682"/>
    <lineage>
        <taxon>Eukaryota</taxon>
        <taxon>Metazoa</taxon>
        <taxon>Porifera</taxon>
        <taxon>Demospongiae</taxon>
        <taxon>Heteroscleromorpha</taxon>
        <taxon>Haplosclerida</taxon>
        <taxon>Niphatidae</taxon>
        <taxon>Amphimedon</taxon>
    </lineage>
</organism>
<proteinExistence type="predicted"/>
<dbReference type="EnsemblMetazoa" id="Aqu2.1.24420_001">
    <property type="protein sequence ID" value="Aqu2.1.24420_001"/>
    <property type="gene ID" value="Aqu2.1.24420"/>
</dbReference>
<accession>A0A1X7U9I6</accession>
<dbReference type="InParanoid" id="A0A1X7U9I6"/>
<name>A0A1X7U9I6_AMPQE</name>
<protein>
    <submittedName>
        <fullName evidence="1">Uncharacterized protein</fullName>
    </submittedName>
</protein>
<dbReference type="AlphaFoldDB" id="A0A1X7U9I6"/>
<reference evidence="1" key="1">
    <citation type="submission" date="2017-05" db="UniProtKB">
        <authorList>
            <consortium name="EnsemblMetazoa"/>
        </authorList>
    </citation>
    <scope>IDENTIFICATION</scope>
</reference>
<sequence length="73" mass="8323">MVRNVNSTKAKFSSLGISLIKRELCQPIQNISYLEDETSNYINRVKKIHGYGKSVREIHSPLIRVGSTTKRAF</sequence>